<dbReference type="EMBL" id="AP019297">
    <property type="protein sequence ID" value="BBG93016.1"/>
    <property type="molecule type" value="Genomic_DNA"/>
</dbReference>
<dbReference type="InterPro" id="IPR002083">
    <property type="entry name" value="MATH/TRAF_dom"/>
</dbReference>
<dbReference type="SUPFAM" id="SSF49599">
    <property type="entry name" value="TRAF domain-like"/>
    <property type="match status" value="2"/>
</dbReference>
<dbReference type="Gene3D" id="2.60.210.10">
    <property type="entry name" value="Apoptosis, Tumor Necrosis Factor Receptor Associated Protein 2, Chain A"/>
    <property type="match status" value="2"/>
</dbReference>
<dbReference type="GO" id="GO:0043248">
    <property type="term" value="P:proteasome assembly"/>
    <property type="evidence" value="ECO:0007669"/>
    <property type="project" value="InterPro"/>
</dbReference>
<dbReference type="Pfam" id="PF05699">
    <property type="entry name" value="Dimer_Tnp_hAT"/>
    <property type="match status" value="1"/>
</dbReference>
<protein>
    <submittedName>
        <fullName evidence="2">TRAF-like family protein</fullName>
    </submittedName>
</protein>
<feature type="domain" description="MATH" evidence="1">
    <location>
        <begin position="419"/>
        <end position="508"/>
    </location>
</feature>
<dbReference type="InterPro" id="IPR008974">
    <property type="entry name" value="TRAF-like"/>
</dbReference>
<dbReference type="InterPro" id="IPR032157">
    <property type="entry name" value="PAC4"/>
</dbReference>
<sequence>MAREDLDLGALNHAMSSAQISKDKEPAAPSYYSNEDDAGGVQITCFTEVVNATTFHFQIMRLPKQIYAWIGCNSAKLGHLYAAAPMRPNSTVGVTSILGGASDNTGSSIARRLVLKTGLNIILACNIPKNSPMIEADAEKLLVLKLISLGYTRPNRQANTFSRHVVLKQECNDEHSFVASDFTFYVQIGRQEGRFSPIEGCDIYLATSKFNCIDDTAPFKFDVPSPDDLVSNGLWSSRTGSKGGRVLDEKRTRLTPQICEALMCLKDWEDADFRTQSFVDEDLSYFEDDSTSSLNEEREMTNADILPRKLVVYPNGYKQKNLDDHISVYLEMAGADSLQTGWENKGIYLVLQDANLNKMCLHGAMFEVGFDRVIPLNAFTDSSNGYLINDTCVFGAEVFVCKERRAGKAERLYAINSAMYKHPWKVYIPLKFRPELLESKPFFAGGQTWKIRLYPKGYDKGKDTHVSLYLTLANPEPASKILTEFTLRIVDQLNGKHFFVKVVNGSVP</sequence>
<organism evidence="2">
    <name type="scientific">Prunus dulcis</name>
    <name type="common">Almond</name>
    <name type="synonym">Amygdalus dulcis</name>
    <dbReference type="NCBI Taxonomy" id="3755"/>
    <lineage>
        <taxon>Eukaryota</taxon>
        <taxon>Viridiplantae</taxon>
        <taxon>Streptophyta</taxon>
        <taxon>Embryophyta</taxon>
        <taxon>Tracheophyta</taxon>
        <taxon>Spermatophyta</taxon>
        <taxon>Magnoliopsida</taxon>
        <taxon>eudicotyledons</taxon>
        <taxon>Gunneridae</taxon>
        <taxon>Pentapetalae</taxon>
        <taxon>rosids</taxon>
        <taxon>fabids</taxon>
        <taxon>Rosales</taxon>
        <taxon>Rosaceae</taxon>
        <taxon>Amygdaloideae</taxon>
        <taxon>Amygdaleae</taxon>
        <taxon>Prunus</taxon>
    </lineage>
</organism>
<name>A0A4Y1QMC8_PRUDU</name>
<dbReference type="PANTHER" id="PTHR46162:SF2">
    <property type="entry name" value="ANKYRIN REPEAT-CONTAINING PROTEIN-RELATED"/>
    <property type="match status" value="1"/>
</dbReference>
<dbReference type="GO" id="GO:0046983">
    <property type="term" value="F:protein dimerization activity"/>
    <property type="evidence" value="ECO:0007669"/>
    <property type="project" value="InterPro"/>
</dbReference>
<dbReference type="Pfam" id="PF16093">
    <property type="entry name" value="PAC4"/>
    <property type="match status" value="1"/>
</dbReference>
<accession>A0A4Y1QMC8</accession>
<dbReference type="PANTHER" id="PTHR46162">
    <property type="entry name" value="TRAF-LIKE FAMILY PROTEIN"/>
    <property type="match status" value="1"/>
</dbReference>
<dbReference type="PROSITE" id="PS50144">
    <property type="entry name" value="MATH"/>
    <property type="match status" value="2"/>
</dbReference>
<dbReference type="AlphaFoldDB" id="A0A4Y1QMC8"/>
<evidence type="ECO:0000313" key="2">
    <source>
        <dbReference type="EMBL" id="BBG93016.1"/>
    </source>
</evidence>
<dbReference type="InterPro" id="IPR008906">
    <property type="entry name" value="HATC_C_dom"/>
</dbReference>
<dbReference type="Pfam" id="PF22486">
    <property type="entry name" value="MATH_2"/>
    <property type="match status" value="2"/>
</dbReference>
<reference evidence="2" key="1">
    <citation type="journal article" date="2019" name="Science">
        <title>Mutation of a bHLH transcription factor allowed almond domestication.</title>
        <authorList>
            <person name="Sanchez-Perez R."/>
            <person name="Pavan S."/>
            <person name="Mazzeo R."/>
            <person name="Moldovan C."/>
            <person name="Aiese Cigliano R."/>
            <person name="Del Cueto J."/>
            <person name="Ricciardi F."/>
            <person name="Lotti C."/>
            <person name="Ricciardi L."/>
            <person name="Dicenta F."/>
            <person name="Lopez-Marques R.L."/>
            <person name="Lindberg Moller B."/>
        </authorList>
    </citation>
    <scope>NUCLEOTIDE SEQUENCE</scope>
</reference>
<feature type="domain" description="MATH" evidence="1">
    <location>
        <begin position="273"/>
        <end position="398"/>
    </location>
</feature>
<dbReference type="CDD" id="cd00121">
    <property type="entry name" value="MATH"/>
    <property type="match status" value="2"/>
</dbReference>
<proteinExistence type="predicted"/>
<evidence type="ECO:0000259" key="1">
    <source>
        <dbReference type="PROSITE" id="PS50144"/>
    </source>
</evidence>
<gene>
    <name evidence="2" type="ORF">Prudu_000906</name>
</gene>